<evidence type="ECO:0000259" key="6">
    <source>
        <dbReference type="PROSITE" id="PS50977"/>
    </source>
</evidence>
<dbReference type="Gene3D" id="1.10.10.60">
    <property type="entry name" value="Homeodomain-like"/>
    <property type="match status" value="1"/>
</dbReference>
<dbReference type="Pfam" id="PF16925">
    <property type="entry name" value="TetR_C_13"/>
    <property type="match status" value="1"/>
</dbReference>
<dbReference type="InterPro" id="IPR009057">
    <property type="entry name" value="Homeodomain-like_sf"/>
</dbReference>
<dbReference type="InterPro" id="IPR001647">
    <property type="entry name" value="HTH_TetR"/>
</dbReference>
<organism evidence="7">
    <name type="scientific">Oscillatoriales cyanobacterium SpSt-418</name>
    <dbReference type="NCBI Taxonomy" id="2282169"/>
    <lineage>
        <taxon>Bacteria</taxon>
        <taxon>Bacillati</taxon>
        <taxon>Cyanobacteriota</taxon>
        <taxon>Cyanophyceae</taxon>
        <taxon>Oscillatoriophycideae</taxon>
        <taxon>Oscillatoriales</taxon>
    </lineage>
</organism>
<dbReference type="PRINTS" id="PR00455">
    <property type="entry name" value="HTHTETR"/>
</dbReference>
<evidence type="ECO:0000256" key="5">
    <source>
        <dbReference type="SAM" id="MobiDB-lite"/>
    </source>
</evidence>
<name>A0A7C3KB22_9CYAN</name>
<dbReference type="InterPro" id="IPR011075">
    <property type="entry name" value="TetR_C"/>
</dbReference>
<evidence type="ECO:0000256" key="2">
    <source>
        <dbReference type="ARBA" id="ARBA00023125"/>
    </source>
</evidence>
<dbReference type="Pfam" id="PF00440">
    <property type="entry name" value="TetR_N"/>
    <property type="match status" value="1"/>
</dbReference>
<evidence type="ECO:0000313" key="7">
    <source>
        <dbReference type="EMBL" id="HFM96584.1"/>
    </source>
</evidence>
<accession>A0A7C3KB22</accession>
<dbReference type="GO" id="GO:0003677">
    <property type="term" value="F:DNA binding"/>
    <property type="evidence" value="ECO:0007669"/>
    <property type="project" value="UniProtKB-UniRule"/>
</dbReference>
<dbReference type="SUPFAM" id="SSF46689">
    <property type="entry name" value="Homeodomain-like"/>
    <property type="match status" value="1"/>
</dbReference>
<dbReference type="PANTHER" id="PTHR47506">
    <property type="entry name" value="TRANSCRIPTIONAL REGULATORY PROTEIN"/>
    <property type="match status" value="1"/>
</dbReference>
<evidence type="ECO:0000256" key="3">
    <source>
        <dbReference type="ARBA" id="ARBA00023163"/>
    </source>
</evidence>
<comment type="caution">
    <text evidence="7">The sequence shown here is derived from an EMBL/GenBank/DDBJ whole genome shotgun (WGS) entry which is preliminary data.</text>
</comment>
<evidence type="ECO:0000256" key="1">
    <source>
        <dbReference type="ARBA" id="ARBA00023015"/>
    </source>
</evidence>
<feature type="DNA-binding region" description="H-T-H motif" evidence="4">
    <location>
        <begin position="42"/>
        <end position="61"/>
    </location>
</feature>
<gene>
    <name evidence="7" type="ORF">ENR64_02235</name>
</gene>
<keyword evidence="3" id="KW-0804">Transcription</keyword>
<keyword evidence="2 4" id="KW-0238">DNA-binding</keyword>
<dbReference type="Gene3D" id="1.10.357.10">
    <property type="entry name" value="Tetracycline Repressor, domain 2"/>
    <property type="match status" value="1"/>
</dbReference>
<dbReference type="PANTHER" id="PTHR47506:SF6">
    <property type="entry name" value="HTH-TYPE TRANSCRIPTIONAL REPRESSOR NEMR"/>
    <property type="match status" value="1"/>
</dbReference>
<protein>
    <submittedName>
        <fullName evidence="7">TetR/AcrR family transcriptional regulator</fullName>
    </submittedName>
</protein>
<keyword evidence="1" id="KW-0805">Transcription regulation</keyword>
<dbReference type="InterPro" id="IPR036271">
    <property type="entry name" value="Tet_transcr_reg_TetR-rel_C_sf"/>
</dbReference>
<feature type="domain" description="HTH tetR-type" evidence="6">
    <location>
        <begin position="19"/>
        <end position="79"/>
    </location>
</feature>
<dbReference type="AlphaFoldDB" id="A0A7C3KB22"/>
<feature type="region of interest" description="Disordered" evidence="5">
    <location>
        <begin position="1"/>
        <end position="20"/>
    </location>
</feature>
<proteinExistence type="predicted"/>
<reference evidence="7" key="1">
    <citation type="journal article" date="2020" name="mSystems">
        <title>Genome- and Community-Level Interaction Insights into Carbon Utilization and Element Cycling Functions of Hydrothermarchaeota in Hydrothermal Sediment.</title>
        <authorList>
            <person name="Zhou Z."/>
            <person name="Liu Y."/>
            <person name="Xu W."/>
            <person name="Pan J."/>
            <person name="Luo Z.H."/>
            <person name="Li M."/>
        </authorList>
    </citation>
    <scope>NUCLEOTIDE SEQUENCE [LARGE SCALE GENOMIC DNA]</scope>
    <source>
        <strain evidence="7">SpSt-418</strain>
    </source>
</reference>
<sequence length="210" mass="23227">MPPTQPPSPARRRSTTQGRQTRQAILKTAVNVASVEGLEGLSIGRLASELGMSKSGLFAHFGSKEELQLAAIATAQAIFINEVIRPTRKALPGMTRLYALMEAWLAYGERKVFAGGCFFAAAAMEFDSRPGVVRDRLADITNQWLQRLEKWIGEAKERGEIRADVDAAQLAFELHTLMWGANTMLQLYDNAQVKNQMKTAIAHRLQSIVN</sequence>
<dbReference type="PROSITE" id="PS50977">
    <property type="entry name" value="HTH_TETR_2"/>
    <property type="match status" value="1"/>
</dbReference>
<evidence type="ECO:0000256" key="4">
    <source>
        <dbReference type="PROSITE-ProRule" id="PRU00335"/>
    </source>
</evidence>
<dbReference type="EMBL" id="DSRU01000034">
    <property type="protein sequence ID" value="HFM96584.1"/>
    <property type="molecule type" value="Genomic_DNA"/>
</dbReference>
<dbReference type="SUPFAM" id="SSF48498">
    <property type="entry name" value="Tetracyclin repressor-like, C-terminal domain"/>
    <property type="match status" value="1"/>
</dbReference>